<dbReference type="EnsemblMetazoa" id="tetur07g03310.1">
    <property type="protein sequence ID" value="tetur07g03310.1"/>
    <property type="gene ID" value="tetur07g03310"/>
</dbReference>
<name>T1K912_TETUR</name>
<keyword evidence="1" id="KW-0812">Transmembrane</keyword>
<feature type="transmembrane region" description="Helical" evidence="1">
    <location>
        <begin position="25"/>
        <end position="47"/>
    </location>
</feature>
<sequence length="194" mass="22658">MLQTNLHETVDFIRDPSEVGNNQNLIFTFVYVNMTIFITFFFVKLVWDPLIAPLDRMSGIDRSILTADKEQPWDLFIDGVQTIKDIEKNHLNTGNKALEDIFAFQCLYCWTTFKRMKDCANHILGRRERKGIRFCIDCVSRVEDDGLKSAKGLPKIIPKPKKFPWAKIVCRDPDFADHRIPMKIRSEFNKFHSS</sequence>
<evidence type="ECO:0000313" key="2">
    <source>
        <dbReference type="EnsemblMetazoa" id="tetur07g03310.1"/>
    </source>
</evidence>
<reference evidence="2" key="2">
    <citation type="submission" date="2015-06" db="UniProtKB">
        <authorList>
            <consortium name="EnsemblMetazoa"/>
        </authorList>
    </citation>
    <scope>IDENTIFICATION</scope>
</reference>
<dbReference type="HOGENOM" id="CLU_1463131_0_0_1"/>
<keyword evidence="1" id="KW-1133">Transmembrane helix</keyword>
<organism evidence="2 3">
    <name type="scientific">Tetranychus urticae</name>
    <name type="common">Two-spotted spider mite</name>
    <dbReference type="NCBI Taxonomy" id="32264"/>
    <lineage>
        <taxon>Eukaryota</taxon>
        <taxon>Metazoa</taxon>
        <taxon>Ecdysozoa</taxon>
        <taxon>Arthropoda</taxon>
        <taxon>Chelicerata</taxon>
        <taxon>Arachnida</taxon>
        <taxon>Acari</taxon>
        <taxon>Acariformes</taxon>
        <taxon>Trombidiformes</taxon>
        <taxon>Prostigmata</taxon>
        <taxon>Eleutherengona</taxon>
        <taxon>Raphignathae</taxon>
        <taxon>Tetranychoidea</taxon>
        <taxon>Tetranychidae</taxon>
        <taxon>Tetranychus</taxon>
    </lineage>
</organism>
<dbReference type="AlphaFoldDB" id="T1K912"/>
<evidence type="ECO:0000313" key="3">
    <source>
        <dbReference type="Proteomes" id="UP000015104"/>
    </source>
</evidence>
<reference evidence="3" key="1">
    <citation type="submission" date="2011-08" db="EMBL/GenBank/DDBJ databases">
        <authorList>
            <person name="Rombauts S."/>
        </authorList>
    </citation>
    <scope>NUCLEOTIDE SEQUENCE</scope>
    <source>
        <strain evidence="3">London</strain>
    </source>
</reference>
<accession>T1K912</accession>
<keyword evidence="1" id="KW-0472">Membrane</keyword>
<proteinExistence type="predicted"/>
<evidence type="ECO:0000256" key="1">
    <source>
        <dbReference type="SAM" id="Phobius"/>
    </source>
</evidence>
<protein>
    <submittedName>
        <fullName evidence="2">Uncharacterized protein</fullName>
    </submittedName>
</protein>
<dbReference type="Proteomes" id="UP000015104">
    <property type="component" value="Unassembled WGS sequence"/>
</dbReference>
<keyword evidence="3" id="KW-1185">Reference proteome</keyword>
<dbReference type="EMBL" id="CAEY01001886">
    <property type="status" value="NOT_ANNOTATED_CDS"/>
    <property type="molecule type" value="Genomic_DNA"/>
</dbReference>